<keyword evidence="3" id="KW-1185">Reference proteome</keyword>
<sequence>MPDPLNVVLSGISSALAAIFSAVVVERLGGTIGGVLATIPTTIIPASLTIYYQTKNMETFTDAMFTVASGMLLNTAYLYYWKIVPNWIPSSLSSKKRLSIVAPTSLLFWTATALLYVLSTRWLQSHGIDIKWIGSTSLAITIIFGLIVVTLQPAPAPSGKKKTHWVLLIARGVTAATAVMCASLLATVSGLAAGMASVFPAIYSTTMITVWFVQGESVTNGAVGPMMLGGVSVTSFALNMTWLIPLLGPALAALVAFCLSVVVVSIPLMLLMRFLSSRNRKHDEKHEMQSAQYAMLREEGDQQEVKAPTVGEEEKQGITDCHAGQRVLTF</sequence>
<evidence type="ECO:0000313" key="3">
    <source>
        <dbReference type="Proteomes" id="UP000241769"/>
    </source>
</evidence>
<feature type="transmembrane region" description="Helical" evidence="1">
    <location>
        <begin position="191"/>
        <end position="213"/>
    </location>
</feature>
<feature type="transmembrane region" description="Helical" evidence="1">
    <location>
        <begin position="225"/>
        <end position="244"/>
    </location>
</feature>
<protein>
    <submittedName>
        <fullName evidence="2">Uncharacterized protein</fullName>
    </submittedName>
</protein>
<feature type="transmembrane region" description="Helical" evidence="1">
    <location>
        <begin position="32"/>
        <end position="51"/>
    </location>
</feature>
<organism evidence="2 3">
    <name type="scientific">Planoprotostelium fungivorum</name>
    <dbReference type="NCBI Taxonomy" id="1890364"/>
    <lineage>
        <taxon>Eukaryota</taxon>
        <taxon>Amoebozoa</taxon>
        <taxon>Evosea</taxon>
        <taxon>Variosea</taxon>
        <taxon>Cavosteliida</taxon>
        <taxon>Cavosteliaceae</taxon>
        <taxon>Planoprotostelium</taxon>
    </lineage>
</organism>
<keyword evidence="1" id="KW-1133">Transmembrane helix</keyword>
<reference evidence="2 3" key="1">
    <citation type="journal article" date="2018" name="Genome Biol. Evol.">
        <title>Multiple Roots of Fruiting Body Formation in Amoebozoa.</title>
        <authorList>
            <person name="Hillmann F."/>
            <person name="Forbes G."/>
            <person name="Novohradska S."/>
            <person name="Ferling I."/>
            <person name="Riege K."/>
            <person name="Groth M."/>
            <person name="Westermann M."/>
            <person name="Marz M."/>
            <person name="Spaller T."/>
            <person name="Winckler T."/>
            <person name="Schaap P."/>
            <person name="Glockner G."/>
        </authorList>
    </citation>
    <scope>NUCLEOTIDE SEQUENCE [LARGE SCALE GENOMIC DNA]</scope>
    <source>
        <strain evidence="2 3">Jena</strain>
    </source>
</reference>
<keyword evidence="1" id="KW-0472">Membrane</keyword>
<dbReference type="EMBL" id="MDYQ01000074">
    <property type="protein sequence ID" value="PRP83866.1"/>
    <property type="molecule type" value="Genomic_DNA"/>
</dbReference>
<evidence type="ECO:0000313" key="2">
    <source>
        <dbReference type="EMBL" id="PRP83866.1"/>
    </source>
</evidence>
<feature type="transmembrane region" description="Helical" evidence="1">
    <location>
        <begin position="163"/>
        <end position="185"/>
    </location>
</feature>
<feature type="transmembrane region" description="Helical" evidence="1">
    <location>
        <begin position="63"/>
        <end position="80"/>
    </location>
</feature>
<proteinExistence type="predicted"/>
<keyword evidence="1" id="KW-0812">Transmembrane</keyword>
<gene>
    <name evidence="2" type="ORF">PROFUN_08897</name>
</gene>
<dbReference type="AlphaFoldDB" id="A0A2P6NIT2"/>
<accession>A0A2P6NIT2</accession>
<feature type="transmembrane region" description="Helical" evidence="1">
    <location>
        <begin position="130"/>
        <end position="151"/>
    </location>
</feature>
<feature type="transmembrane region" description="Helical" evidence="1">
    <location>
        <begin position="6"/>
        <end position="25"/>
    </location>
</feature>
<feature type="transmembrane region" description="Helical" evidence="1">
    <location>
        <begin position="100"/>
        <end position="118"/>
    </location>
</feature>
<dbReference type="InParanoid" id="A0A2P6NIT2"/>
<evidence type="ECO:0000256" key="1">
    <source>
        <dbReference type="SAM" id="Phobius"/>
    </source>
</evidence>
<name>A0A2P6NIT2_9EUKA</name>
<feature type="transmembrane region" description="Helical" evidence="1">
    <location>
        <begin position="250"/>
        <end position="271"/>
    </location>
</feature>
<comment type="caution">
    <text evidence="2">The sequence shown here is derived from an EMBL/GenBank/DDBJ whole genome shotgun (WGS) entry which is preliminary data.</text>
</comment>
<dbReference type="Proteomes" id="UP000241769">
    <property type="component" value="Unassembled WGS sequence"/>
</dbReference>
<dbReference type="OrthoDB" id="31093at2759"/>